<gene>
    <name evidence="2" type="ORF">AOB46_05035</name>
</gene>
<dbReference type="EMBL" id="LJOD01000002">
    <property type="protein sequence ID" value="KPE52246.1"/>
    <property type="molecule type" value="Genomic_DNA"/>
</dbReference>
<reference evidence="3" key="2">
    <citation type="submission" date="2015-09" db="EMBL/GenBank/DDBJ databases">
        <title>Draft genome sequence of a multidrug-resistant Chryseobacterium indologenes isolate from Malaysia.</title>
        <authorList>
            <person name="Yu C.Y."/>
            <person name="Ang G.Y."/>
            <person name="Chan K.-G."/>
        </authorList>
    </citation>
    <scope>NUCLEOTIDE SEQUENCE [LARGE SCALE GENOMIC DNA]</scope>
    <source>
        <strain evidence="3">CI_885</strain>
    </source>
</reference>
<evidence type="ECO:0000313" key="2">
    <source>
        <dbReference type="EMBL" id="KPE52246.1"/>
    </source>
</evidence>
<feature type="signal peptide" evidence="1">
    <location>
        <begin position="1"/>
        <end position="17"/>
    </location>
</feature>
<keyword evidence="1" id="KW-0732">Signal</keyword>
<name>A0A0N0ZXZ8_CHRID</name>
<dbReference type="PATRIC" id="fig|253.9.peg.2308"/>
<dbReference type="InterPro" id="IPR036249">
    <property type="entry name" value="Thioredoxin-like_sf"/>
</dbReference>
<proteinExistence type="predicted"/>
<comment type="caution">
    <text evidence="2">The sequence shown here is derived from an EMBL/GenBank/DDBJ whole genome shotgun (WGS) entry which is preliminary data.</text>
</comment>
<dbReference type="Proteomes" id="UP000037953">
    <property type="component" value="Unassembled WGS sequence"/>
</dbReference>
<organism evidence="2 3">
    <name type="scientific">Chryseobacterium indologenes</name>
    <name type="common">Flavobacterium indologenes</name>
    <dbReference type="NCBI Taxonomy" id="253"/>
    <lineage>
        <taxon>Bacteria</taxon>
        <taxon>Pseudomonadati</taxon>
        <taxon>Bacteroidota</taxon>
        <taxon>Flavobacteriia</taxon>
        <taxon>Flavobacteriales</taxon>
        <taxon>Weeksellaceae</taxon>
        <taxon>Chryseobacterium group</taxon>
        <taxon>Chryseobacterium</taxon>
    </lineage>
</organism>
<dbReference type="Gene3D" id="3.40.30.10">
    <property type="entry name" value="Glutaredoxin"/>
    <property type="match status" value="1"/>
</dbReference>
<reference evidence="2 3" key="1">
    <citation type="journal article" date="2015" name="Genom Data">
        <title>Draft genome sequence of a multidrug-resistant Chryseobacterium indologenes isolate from Malaysia.</title>
        <authorList>
            <person name="Yu C.Y."/>
            <person name="Ang G.Y."/>
            <person name="Cheng H.J."/>
            <person name="Cheong Y.M."/>
            <person name="Yin W.F."/>
            <person name="Chan K.G."/>
        </authorList>
    </citation>
    <scope>NUCLEOTIDE SEQUENCE [LARGE SCALE GENOMIC DNA]</scope>
    <source>
        <strain evidence="2 3">CI_885</strain>
    </source>
</reference>
<feature type="chain" id="PRO_5005865311" description="Thioredoxin domain-containing protein" evidence="1">
    <location>
        <begin position="18"/>
        <end position="190"/>
    </location>
</feature>
<protein>
    <recommendedName>
        <fullName evidence="4">Thioredoxin domain-containing protein</fullName>
    </recommendedName>
</protein>
<sequence length="190" mass="21617">MRTLLLFCLFGSALLFAQQENCSLKKSEFIEATAVDKNDILCIAKNSEKPNTVFYTLASWCAPCIEHLPDALQLEKDYNTNVYVVLVEGEDDKRISRAVNIVKNMSADAKILVLKNKVFPGGVKKRNRTFAEQMTPPQFEMIPDFSKFIVVNNQGEVKIVTNWKDYKKLDKKTTENVQQMLAHTVIPVIK</sequence>
<dbReference type="AlphaFoldDB" id="A0A0N0ZXZ8"/>
<dbReference type="RefSeq" id="WP_062696982.1">
    <property type="nucleotide sequence ID" value="NZ_LJOD01000002.1"/>
</dbReference>
<accession>A0A0N0ZXZ8</accession>
<evidence type="ECO:0000256" key="1">
    <source>
        <dbReference type="SAM" id="SignalP"/>
    </source>
</evidence>
<evidence type="ECO:0000313" key="3">
    <source>
        <dbReference type="Proteomes" id="UP000037953"/>
    </source>
</evidence>
<evidence type="ECO:0008006" key="4">
    <source>
        <dbReference type="Google" id="ProtNLM"/>
    </source>
</evidence>
<dbReference type="OrthoDB" id="1423529at2"/>
<dbReference type="SUPFAM" id="SSF52833">
    <property type="entry name" value="Thioredoxin-like"/>
    <property type="match status" value="1"/>
</dbReference>